<dbReference type="AlphaFoldDB" id="A0A645BNJ0"/>
<dbReference type="GO" id="GO:0016747">
    <property type="term" value="F:acyltransferase activity, transferring groups other than amino-acyl groups"/>
    <property type="evidence" value="ECO:0007669"/>
    <property type="project" value="InterPro"/>
</dbReference>
<organism evidence="2">
    <name type="scientific">bioreactor metagenome</name>
    <dbReference type="NCBI Taxonomy" id="1076179"/>
    <lineage>
        <taxon>unclassified sequences</taxon>
        <taxon>metagenomes</taxon>
        <taxon>ecological metagenomes</taxon>
    </lineage>
</organism>
<evidence type="ECO:0000259" key="1">
    <source>
        <dbReference type="PROSITE" id="PS51186"/>
    </source>
</evidence>
<comment type="caution">
    <text evidence="2">The sequence shown here is derived from an EMBL/GenBank/DDBJ whole genome shotgun (WGS) entry which is preliminary data.</text>
</comment>
<dbReference type="EMBL" id="VSSQ01021442">
    <property type="protein sequence ID" value="MPM67029.1"/>
    <property type="molecule type" value="Genomic_DNA"/>
</dbReference>
<dbReference type="InterPro" id="IPR016181">
    <property type="entry name" value="Acyl_CoA_acyltransferase"/>
</dbReference>
<reference evidence="2" key="1">
    <citation type="submission" date="2019-08" db="EMBL/GenBank/DDBJ databases">
        <authorList>
            <person name="Kucharzyk K."/>
            <person name="Murdoch R.W."/>
            <person name="Higgins S."/>
            <person name="Loffler F."/>
        </authorList>
    </citation>
    <scope>NUCLEOTIDE SEQUENCE</scope>
</reference>
<evidence type="ECO:0000313" key="2">
    <source>
        <dbReference type="EMBL" id="MPM67029.1"/>
    </source>
</evidence>
<dbReference type="PROSITE" id="PS51186">
    <property type="entry name" value="GNAT"/>
    <property type="match status" value="1"/>
</dbReference>
<name>A0A645BNJ0_9ZZZZ</name>
<protein>
    <recommendedName>
        <fullName evidence="1">N-acetyltransferase domain-containing protein</fullName>
    </recommendedName>
</protein>
<dbReference type="InterPro" id="IPR000182">
    <property type="entry name" value="GNAT_dom"/>
</dbReference>
<dbReference type="SUPFAM" id="SSF55729">
    <property type="entry name" value="Acyl-CoA N-acyltransferases (Nat)"/>
    <property type="match status" value="1"/>
</dbReference>
<proteinExistence type="predicted"/>
<feature type="domain" description="N-acetyltransferase" evidence="1">
    <location>
        <begin position="22"/>
        <end position="165"/>
    </location>
</feature>
<accession>A0A645BNJ0</accession>
<dbReference type="Pfam" id="PF00583">
    <property type="entry name" value="Acetyltransf_1"/>
    <property type="match status" value="1"/>
</dbReference>
<sequence>MQINQDVFVQQGILDCQIHQLIEYSHIDLDVQKFTSDITRFKDLVSFKKWLTQGRIIYTLADKNHNLLGIIWFGQKDAPININANFTFAIRIYKAARGQGLSQEFMKIAFFDLLKNQKQSSITGFWLETSIDNLTAIHIYEKFGFQKVSLIDGRQIMFLKNANINYEIKNKN</sequence>
<gene>
    <name evidence="2" type="ORF">SDC9_113945</name>
</gene>
<dbReference type="Gene3D" id="3.40.630.30">
    <property type="match status" value="1"/>
</dbReference>